<comment type="pathway">
    <text evidence="1">Lipid metabolism; butanoate metabolism.</text>
</comment>
<keyword evidence="5" id="KW-0520">NAD</keyword>
<dbReference type="GO" id="GO:0006631">
    <property type="term" value="P:fatty acid metabolic process"/>
    <property type="evidence" value="ECO:0007669"/>
    <property type="project" value="InterPro"/>
</dbReference>
<evidence type="ECO:0000313" key="9">
    <source>
        <dbReference type="Proteomes" id="UP000199696"/>
    </source>
</evidence>
<evidence type="ECO:0000256" key="3">
    <source>
        <dbReference type="ARBA" id="ARBA00023002"/>
    </source>
</evidence>
<feature type="binding site" evidence="5">
    <location>
        <position position="89"/>
    </location>
    <ligand>
        <name>NAD(+)</name>
        <dbReference type="ChEBI" id="CHEBI:57540"/>
    </ligand>
</feature>
<feature type="binding site" evidence="5">
    <location>
        <position position="140"/>
    </location>
    <ligand>
        <name>NAD(+)</name>
        <dbReference type="ChEBI" id="CHEBI:57540"/>
    </ligand>
</feature>
<evidence type="ECO:0000256" key="1">
    <source>
        <dbReference type="ARBA" id="ARBA00005086"/>
    </source>
</evidence>
<dbReference type="STRING" id="227316.GA0070604_3724"/>
<feature type="site" description="Important for catalytic activity" evidence="4">
    <location>
        <position position="137"/>
    </location>
</feature>
<dbReference type="InterPro" id="IPR013328">
    <property type="entry name" value="6PGD_dom2"/>
</dbReference>
<keyword evidence="3" id="KW-0560">Oxidoreductase</keyword>
<dbReference type="InterPro" id="IPR022694">
    <property type="entry name" value="3-OHacyl-CoA_DH"/>
</dbReference>
<dbReference type="InterPro" id="IPR006108">
    <property type="entry name" value="3HC_DH_C"/>
</dbReference>
<feature type="domain" description="3-hydroxyacyl-CoA dehydrogenase NAD binding" evidence="7">
    <location>
        <begin position="2"/>
        <end position="180"/>
    </location>
</feature>
<feature type="binding site" evidence="5">
    <location>
        <position position="94"/>
    </location>
    <ligand>
        <name>NAD(+)</name>
        <dbReference type="ChEBI" id="CHEBI:57540"/>
    </ligand>
</feature>
<dbReference type="OrthoDB" id="3229174at2"/>
<dbReference type="SUPFAM" id="SSF48179">
    <property type="entry name" value="6-phosphogluconate dehydrogenase C-terminal domain-like"/>
    <property type="match status" value="1"/>
</dbReference>
<protein>
    <submittedName>
        <fullName evidence="8">3-hydroxybutyryl-CoA dehydrogenase</fullName>
    </submittedName>
</protein>
<dbReference type="PANTHER" id="PTHR48075">
    <property type="entry name" value="3-HYDROXYACYL-COA DEHYDROGENASE FAMILY PROTEIN"/>
    <property type="match status" value="1"/>
</dbReference>
<name>A0A1C6UV45_9ACTN</name>
<evidence type="ECO:0000256" key="2">
    <source>
        <dbReference type="ARBA" id="ARBA00009463"/>
    </source>
</evidence>
<gene>
    <name evidence="8" type="ORF">GA0070604_3724</name>
</gene>
<evidence type="ECO:0000259" key="6">
    <source>
        <dbReference type="Pfam" id="PF00725"/>
    </source>
</evidence>
<dbReference type="GO" id="GO:0016616">
    <property type="term" value="F:oxidoreductase activity, acting on the CH-OH group of donors, NAD or NADP as acceptor"/>
    <property type="evidence" value="ECO:0007669"/>
    <property type="project" value="InterPro"/>
</dbReference>
<keyword evidence="9" id="KW-1185">Reference proteome</keyword>
<comment type="similarity">
    <text evidence="2">Belongs to the 3-hydroxyacyl-CoA dehydrogenase family.</text>
</comment>
<sequence>MIGVVGAGTIGTGVAQSLAQAEHKVVLVDTSADALDRARVEIGRAVRFQRLVAPKLRTYTPAEVLDRITFTQELDELATASVVIENVSETWSAKEPVYRALDRICEPGCVFVVNTSCFPITDVAALTGRPGQVIGLHFMNPVPLKPVVELIPGWHTTTATIEAARSLLASMGKTAITVNDSPGFVSNRVLMLTINEAAFCRAEGIASAEAIDELFKRCFGHEMGPLETADLIGVDTILHSLEVLHERFGDSKYRPCPLLRTMVAAGLLGRKSGAGFHHYGITGDRRPATQGA</sequence>
<feature type="binding site" evidence="5">
    <location>
        <position position="271"/>
    </location>
    <ligand>
        <name>NAD(+)</name>
        <dbReference type="ChEBI" id="CHEBI:57540"/>
    </ligand>
</feature>
<dbReference type="GO" id="GO:0070403">
    <property type="term" value="F:NAD+ binding"/>
    <property type="evidence" value="ECO:0007669"/>
    <property type="project" value="InterPro"/>
</dbReference>
<evidence type="ECO:0000256" key="5">
    <source>
        <dbReference type="PIRSR" id="PIRSR000105-2"/>
    </source>
</evidence>
<dbReference type="EMBL" id="FMHY01000002">
    <property type="protein sequence ID" value="SCL57925.1"/>
    <property type="molecule type" value="Genomic_DNA"/>
</dbReference>
<feature type="binding site" evidence="5">
    <location>
        <position position="116"/>
    </location>
    <ligand>
        <name>NAD(+)</name>
        <dbReference type="ChEBI" id="CHEBI:57540"/>
    </ligand>
</feature>
<accession>A0A1C6UV45</accession>
<feature type="domain" description="3-hydroxyacyl-CoA dehydrogenase C-terminal" evidence="6">
    <location>
        <begin position="183"/>
        <end position="279"/>
    </location>
</feature>
<proteinExistence type="inferred from homology"/>
<feature type="binding site" evidence="5">
    <location>
        <begin position="6"/>
        <end position="11"/>
    </location>
    <ligand>
        <name>NAD(+)</name>
        <dbReference type="ChEBI" id="CHEBI:57540"/>
    </ligand>
</feature>
<dbReference type="InterPro" id="IPR008927">
    <property type="entry name" value="6-PGluconate_DH-like_C_sf"/>
</dbReference>
<dbReference type="Pfam" id="PF02737">
    <property type="entry name" value="3HCDH_N"/>
    <property type="match status" value="1"/>
</dbReference>
<feature type="binding site" evidence="5">
    <location>
        <position position="29"/>
    </location>
    <ligand>
        <name>NAD(+)</name>
        <dbReference type="ChEBI" id="CHEBI:57540"/>
    </ligand>
</feature>
<dbReference type="Proteomes" id="UP000199696">
    <property type="component" value="Unassembled WGS sequence"/>
</dbReference>
<dbReference type="Gene3D" id="3.40.50.720">
    <property type="entry name" value="NAD(P)-binding Rossmann-like Domain"/>
    <property type="match status" value="1"/>
</dbReference>
<dbReference type="AlphaFoldDB" id="A0A1C6UV45"/>
<dbReference type="SUPFAM" id="SSF51735">
    <property type="entry name" value="NAD(P)-binding Rossmann-fold domains"/>
    <property type="match status" value="1"/>
</dbReference>
<evidence type="ECO:0000256" key="4">
    <source>
        <dbReference type="PIRSR" id="PIRSR000105-1"/>
    </source>
</evidence>
<dbReference type="Pfam" id="PF00725">
    <property type="entry name" value="3HCDH"/>
    <property type="match status" value="1"/>
</dbReference>
<dbReference type="PANTHER" id="PTHR48075:SF5">
    <property type="entry name" value="3-HYDROXYBUTYRYL-COA DEHYDROGENASE"/>
    <property type="match status" value="1"/>
</dbReference>
<dbReference type="Gene3D" id="1.10.1040.10">
    <property type="entry name" value="N-(1-d-carboxylethyl)-l-norvaline Dehydrogenase, domain 2"/>
    <property type="match status" value="1"/>
</dbReference>
<dbReference type="InterPro" id="IPR006176">
    <property type="entry name" value="3-OHacyl-CoA_DH_NAD-bd"/>
</dbReference>
<dbReference type="InterPro" id="IPR036291">
    <property type="entry name" value="NAD(P)-bd_dom_sf"/>
</dbReference>
<dbReference type="PIRSF" id="PIRSF000105">
    <property type="entry name" value="HCDH"/>
    <property type="match status" value="1"/>
</dbReference>
<dbReference type="RefSeq" id="WP_091119653.1">
    <property type="nucleotide sequence ID" value="NZ_FMHY01000002.1"/>
</dbReference>
<organism evidence="8 9">
    <name type="scientific">Micromonospora eburnea</name>
    <dbReference type="NCBI Taxonomy" id="227316"/>
    <lineage>
        <taxon>Bacteria</taxon>
        <taxon>Bacillati</taxon>
        <taxon>Actinomycetota</taxon>
        <taxon>Actinomycetes</taxon>
        <taxon>Micromonosporales</taxon>
        <taxon>Micromonosporaceae</taxon>
        <taxon>Micromonospora</taxon>
    </lineage>
</organism>
<evidence type="ECO:0000313" key="8">
    <source>
        <dbReference type="EMBL" id="SCL57925.1"/>
    </source>
</evidence>
<evidence type="ECO:0000259" key="7">
    <source>
        <dbReference type="Pfam" id="PF02737"/>
    </source>
</evidence>
<reference evidence="9" key="1">
    <citation type="submission" date="2016-06" db="EMBL/GenBank/DDBJ databases">
        <authorList>
            <person name="Varghese N."/>
            <person name="Submissions Spin"/>
        </authorList>
    </citation>
    <scope>NUCLEOTIDE SEQUENCE [LARGE SCALE GENOMIC DNA]</scope>
    <source>
        <strain evidence="9">DSM 44814</strain>
    </source>
</reference>